<feature type="non-terminal residue" evidence="2">
    <location>
        <position position="265"/>
    </location>
</feature>
<gene>
    <name evidence="2" type="ORF">S01H1_15596</name>
</gene>
<sequence length="265" mass="29882">MMGRKSQITLFIIIGIVIVGFFILMLSTKEEVEVKRTEKIVKKTLLSDSELQYVKTYVEGSLRKSTEDVLFNKSLIKEIYGSSEKVIQYNGVEYPILYESTCSPAGCTDGYFYDKSMGAVEESLTEKIALGFEKCLDLSFFENVYDITESDIDSKNVNVTINLGSEDVELKNYSIVLTKKDSEGRLDAFKANIPIRLGLIYENVTMNLLQNIATYEFYTPGAEEYDLSEHCDEIVPEGCTDNPNTISKIVSVDPYEGIEGQEDKK</sequence>
<evidence type="ECO:0000313" key="2">
    <source>
        <dbReference type="EMBL" id="GAF74605.1"/>
    </source>
</evidence>
<evidence type="ECO:0000256" key="1">
    <source>
        <dbReference type="SAM" id="Phobius"/>
    </source>
</evidence>
<dbReference type="AlphaFoldDB" id="X0TEY0"/>
<name>X0TEY0_9ZZZZ</name>
<keyword evidence="1" id="KW-0472">Membrane</keyword>
<keyword evidence="1" id="KW-1133">Transmembrane helix</keyword>
<reference evidence="2" key="1">
    <citation type="journal article" date="2014" name="Front. Microbiol.">
        <title>High frequency of phylogenetically diverse reductive dehalogenase-homologous genes in deep subseafloor sedimentary metagenomes.</title>
        <authorList>
            <person name="Kawai M."/>
            <person name="Futagami T."/>
            <person name="Toyoda A."/>
            <person name="Takaki Y."/>
            <person name="Nishi S."/>
            <person name="Hori S."/>
            <person name="Arai W."/>
            <person name="Tsubouchi T."/>
            <person name="Morono Y."/>
            <person name="Uchiyama I."/>
            <person name="Ito T."/>
            <person name="Fujiyama A."/>
            <person name="Inagaki F."/>
            <person name="Takami H."/>
        </authorList>
    </citation>
    <scope>NUCLEOTIDE SEQUENCE</scope>
    <source>
        <strain evidence="2">Expedition CK06-06</strain>
    </source>
</reference>
<protein>
    <submittedName>
        <fullName evidence="2">Uncharacterized protein</fullName>
    </submittedName>
</protein>
<dbReference type="EMBL" id="BARS01008146">
    <property type="protein sequence ID" value="GAF74605.1"/>
    <property type="molecule type" value="Genomic_DNA"/>
</dbReference>
<comment type="caution">
    <text evidence="2">The sequence shown here is derived from an EMBL/GenBank/DDBJ whole genome shotgun (WGS) entry which is preliminary data.</text>
</comment>
<feature type="transmembrane region" description="Helical" evidence="1">
    <location>
        <begin position="6"/>
        <end position="26"/>
    </location>
</feature>
<proteinExistence type="predicted"/>
<organism evidence="2">
    <name type="scientific">marine sediment metagenome</name>
    <dbReference type="NCBI Taxonomy" id="412755"/>
    <lineage>
        <taxon>unclassified sequences</taxon>
        <taxon>metagenomes</taxon>
        <taxon>ecological metagenomes</taxon>
    </lineage>
</organism>
<keyword evidence="1" id="KW-0812">Transmembrane</keyword>
<accession>X0TEY0</accession>